<dbReference type="InterPro" id="IPR029017">
    <property type="entry name" value="Enolase-like_N"/>
</dbReference>
<dbReference type="SUPFAM" id="SSF54826">
    <property type="entry name" value="Enolase N-terminal domain-like"/>
    <property type="match status" value="1"/>
</dbReference>
<evidence type="ECO:0000313" key="2">
    <source>
        <dbReference type="EMBL" id="QZT34823.1"/>
    </source>
</evidence>
<name>A0A8X8LBD0_CALTT</name>
<evidence type="ECO:0000259" key="1">
    <source>
        <dbReference type="Pfam" id="PF02746"/>
    </source>
</evidence>
<evidence type="ECO:0000313" key="3">
    <source>
        <dbReference type="Proteomes" id="UP000825179"/>
    </source>
</evidence>
<dbReference type="Proteomes" id="UP000825179">
    <property type="component" value="Chromosome"/>
</dbReference>
<dbReference type="Pfam" id="PF02746">
    <property type="entry name" value="MR_MLE_N"/>
    <property type="match status" value="1"/>
</dbReference>
<organism evidence="2 3">
    <name type="scientific">Caldalkalibacillus thermarum (strain TA2.A1)</name>
    <dbReference type="NCBI Taxonomy" id="986075"/>
    <lineage>
        <taxon>Bacteria</taxon>
        <taxon>Bacillati</taxon>
        <taxon>Bacillota</taxon>
        <taxon>Bacilli</taxon>
        <taxon>Bacillales</taxon>
        <taxon>Bacillaceae</taxon>
        <taxon>Caldalkalibacillus</taxon>
    </lineage>
</organism>
<dbReference type="Gene3D" id="3.30.390.10">
    <property type="entry name" value="Enolase-like, N-terminal domain"/>
    <property type="match status" value="1"/>
</dbReference>
<keyword evidence="3" id="KW-1185">Reference proteome</keyword>
<accession>A0A8X8LBD0</accession>
<dbReference type="AlphaFoldDB" id="A0A8X8LBD0"/>
<dbReference type="InterPro" id="IPR013341">
    <property type="entry name" value="Mandelate_racemase_N_dom"/>
</dbReference>
<dbReference type="RefSeq" id="WP_222823089.1">
    <property type="nucleotide sequence ID" value="NZ_CP082237.1"/>
</dbReference>
<dbReference type="EMBL" id="CP082237">
    <property type="protein sequence ID" value="QZT34823.1"/>
    <property type="molecule type" value="Genomic_DNA"/>
</dbReference>
<dbReference type="KEGG" id="cthu:HUR95_06055"/>
<protein>
    <recommendedName>
        <fullName evidence="1">Mandelate racemase/muconate lactonizing enzyme N-terminal domain-containing protein</fullName>
    </recommendedName>
</protein>
<proteinExistence type="predicted"/>
<sequence>MVITDIQTERQTILLNKPFKTALRTVTHAQSVIVRLSVDNGLCGWGEAVPTMMITGESIESIEAAICQTINLPPTEVSHF</sequence>
<gene>
    <name evidence="2" type="ORF">HUR95_06055</name>
</gene>
<reference evidence="2 3" key="1">
    <citation type="journal article" date="2020" name="Extremophiles">
        <title>Genomic analysis of Caldalkalibacillus thermarum TA2.A1 reveals aerobic alkaliphilic metabolism and evolutionary hallmarks linking alkaliphilic bacteria and plant life.</title>
        <authorList>
            <person name="de Jong S.I."/>
            <person name="van den Broek M.A."/>
            <person name="Merkel A.Y."/>
            <person name="de la Torre Cortes P."/>
            <person name="Kalamorz F."/>
            <person name="Cook G.M."/>
            <person name="van Loosdrecht M.C.M."/>
            <person name="McMillan D.G.G."/>
        </authorList>
    </citation>
    <scope>NUCLEOTIDE SEQUENCE [LARGE SCALE GENOMIC DNA]</scope>
    <source>
        <strain evidence="2 3">TA2.A1</strain>
    </source>
</reference>
<feature type="domain" description="Mandelate racemase/muconate lactonizing enzyme N-terminal" evidence="1">
    <location>
        <begin position="14"/>
        <end position="76"/>
    </location>
</feature>